<evidence type="ECO:0000256" key="9">
    <source>
        <dbReference type="PIRSR" id="PIRSR601501-1"/>
    </source>
</evidence>
<comment type="cofactor">
    <cofactor evidence="1">
        <name>[4Fe-4S] cluster</name>
        <dbReference type="ChEBI" id="CHEBI:49883"/>
    </cofactor>
</comment>
<dbReference type="GO" id="GO:0008137">
    <property type="term" value="F:NADH dehydrogenase (ubiquinone) activity"/>
    <property type="evidence" value="ECO:0007669"/>
    <property type="project" value="InterPro"/>
</dbReference>
<dbReference type="InterPro" id="IPR029014">
    <property type="entry name" value="NiFe-Hase_large"/>
</dbReference>
<dbReference type="AlphaFoldDB" id="A0A5R9LHU2"/>
<dbReference type="Gene3D" id="1.10.645.10">
    <property type="entry name" value="Cytochrome-c3 Hydrogenase, chain B"/>
    <property type="match status" value="1"/>
</dbReference>
<keyword evidence="6 9" id="KW-0408">Iron</keyword>
<evidence type="ECO:0000256" key="3">
    <source>
        <dbReference type="ARBA" id="ARBA00022485"/>
    </source>
</evidence>
<dbReference type="InterPro" id="IPR037232">
    <property type="entry name" value="NADH_quin_OxRdtase_su_C/D-like"/>
</dbReference>
<evidence type="ECO:0000256" key="8">
    <source>
        <dbReference type="ARBA" id="ARBA00023027"/>
    </source>
</evidence>
<dbReference type="GO" id="GO:0051287">
    <property type="term" value="F:NAD binding"/>
    <property type="evidence" value="ECO:0007669"/>
    <property type="project" value="InterPro"/>
</dbReference>
<feature type="binding site" evidence="9">
    <location>
        <position position="229"/>
    </location>
    <ligand>
        <name>Mg(2+)</name>
        <dbReference type="ChEBI" id="CHEBI:18420"/>
    </ligand>
</feature>
<dbReference type="Pfam" id="PF00346">
    <property type="entry name" value="Complex1_49kDa"/>
    <property type="match status" value="1"/>
</dbReference>
<feature type="binding site" evidence="9">
    <location>
        <position position="539"/>
    </location>
    <ligand>
        <name>Ni(2+)</name>
        <dbReference type="ChEBI" id="CHEBI:49786"/>
    </ligand>
</feature>
<evidence type="ECO:0000256" key="4">
    <source>
        <dbReference type="ARBA" id="ARBA00022723"/>
    </source>
</evidence>
<dbReference type="Gene3D" id="3.30.460.80">
    <property type="entry name" value="NADH:ubiquinone oxidoreductase, 30kDa subunit"/>
    <property type="match status" value="1"/>
</dbReference>
<dbReference type="InterPro" id="IPR001268">
    <property type="entry name" value="NADH_UbQ_OxRdtase_30kDa_su"/>
</dbReference>
<keyword evidence="13" id="KW-1185">Reference proteome</keyword>
<evidence type="ECO:0000256" key="7">
    <source>
        <dbReference type="ARBA" id="ARBA00023014"/>
    </source>
</evidence>
<comment type="cofactor">
    <cofactor evidence="9">
        <name>Fe cation</name>
        <dbReference type="ChEBI" id="CHEBI:24875"/>
    </cofactor>
</comment>
<dbReference type="EMBL" id="VCHQ01000015">
    <property type="protein sequence ID" value="TLV17594.1"/>
    <property type="molecule type" value="Genomic_DNA"/>
</dbReference>
<dbReference type="PANTHER" id="PTHR43485:SF1">
    <property type="entry name" value="FORMATE HYDROGENLYASE SUBUNIT 5-RELATED"/>
    <property type="match status" value="1"/>
</dbReference>
<dbReference type="InterPro" id="IPR052197">
    <property type="entry name" value="ComplexI_49kDa-like"/>
</dbReference>
<sequence>MKVNYLDSVNLSSNCGETCLAAVKAQFPGAILEEERQTPTQVTITVKTNLLPDVVHYLYYQHEGWLPVLFGNDERSLNGHYAVYYALSIEGKEKCWIVVKALVDADSREFPSVTPRVPAAVWGEREIRDMYGLIPVGLPDQRRLVLPDDWPDDMHPLRKDAMDYRLRPEPTTDTETYSFINDGDNDARIVPIGPLHITSDEPGHFRLFVDGEQIVDADYRLFYVHRGMEKLAETRMGYNEVTFLSDRVCGICGFAHSVAYATSVENALGIEVPQRAHTIRSVLLEVERLHSHLLNLGLSCHFVGFDTGFMQFFRVREKSMTIAELLTGSRKTYGLNLIGGIRRDILKEQRLKTLQLVREMRAEVTELVEMLLDTPNIEQRTQGVGILDRQIARDFSPVGPLIRGSGFSRDLRFDHPYADYGNLPKTLFTFAGGDVFSRVMVRVKETFDSMAMIEFALDNLPNTPLLTEGFSYRPHAFALGYVEAPRGEDVHWSMLGDNQKLFRWRCRAATYANWPVLRYMLRGNTVSDAPLIIGSLDPCYSCTDRVTLVDVRKRQSRTVPYKEIERYGLERNRSPLK</sequence>
<keyword evidence="9" id="KW-0460">Magnesium</keyword>
<dbReference type="GO" id="GO:0016651">
    <property type="term" value="F:oxidoreductase activity, acting on NAD(P)H"/>
    <property type="evidence" value="ECO:0007669"/>
    <property type="project" value="InterPro"/>
</dbReference>
<feature type="binding site" evidence="9">
    <location>
        <position position="252"/>
    </location>
    <ligand>
        <name>Fe cation</name>
        <dbReference type="ChEBI" id="CHEBI:24875"/>
    </ligand>
</feature>
<evidence type="ECO:0000256" key="2">
    <source>
        <dbReference type="ARBA" id="ARBA00005769"/>
    </source>
</evidence>
<keyword evidence="3" id="KW-0004">4Fe-4S</keyword>
<dbReference type="PROSITE" id="PS00535">
    <property type="entry name" value="COMPLEX1_49K"/>
    <property type="match status" value="1"/>
</dbReference>
<keyword evidence="4 9" id="KW-0479">Metal-binding</keyword>
<feature type="binding site" evidence="9">
    <location>
        <position position="252"/>
    </location>
    <ligand>
        <name>Ni(2+)</name>
        <dbReference type="ChEBI" id="CHEBI:49786"/>
    </ligand>
</feature>
<feature type="binding site" evidence="9">
    <location>
        <position position="249"/>
    </location>
    <ligand>
        <name>Ni(2+)</name>
        <dbReference type="ChEBI" id="CHEBI:49786"/>
    </ligand>
</feature>
<dbReference type="SUPFAM" id="SSF143243">
    <property type="entry name" value="Nqo5-like"/>
    <property type="match status" value="1"/>
</dbReference>
<evidence type="ECO:0000313" key="13">
    <source>
        <dbReference type="Proteomes" id="UP000307430"/>
    </source>
</evidence>
<dbReference type="GO" id="GO:0048038">
    <property type="term" value="F:quinone binding"/>
    <property type="evidence" value="ECO:0007669"/>
    <property type="project" value="InterPro"/>
</dbReference>
<keyword evidence="8" id="KW-0520">NAD</keyword>
<dbReference type="InterPro" id="IPR001501">
    <property type="entry name" value="Ni-dep_hyd_lsu"/>
</dbReference>
<dbReference type="PANTHER" id="PTHR43485">
    <property type="entry name" value="HYDROGENASE-4 COMPONENT G"/>
    <property type="match status" value="1"/>
</dbReference>
<evidence type="ECO:0000259" key="10">
    <source>
        <dbReference type="Pfam" id="PF00329"/>
    </source>
</evidence>
<evidence type="ECO:0000256" key="5">
    <source>
        <dbReference type="ARBA" id="ARBA00023002"/>
    </source>
</evidence>
<dbReference type="GO" id="GO:0016151">
    <property type="term" value="F:nickel cation binding"/>
    <property type="evidence" value="ECO:0007669"/>
    <property type="project" value="InterPro"/>
</dbReference>
<proteinExistence type="inferred from homology"/>
<dbReference type="Pfam" id="PF00329">
    <property type="entry name" value="Complex1_30kDa"/>
    <property type="match status" value="1"/>
</dbReference>
<comment type="cofactor">
    <cofactor evidence="9">
        <name>Ni(2+)</name>
        <dbReference type="ChEBI" id="CHEBI:49786"/>
    </cofactor>
</comment>
<dbReference type="Proteomes" id="UP000307430">
    <property type="component" value="Unassembled WGS sequence"/>
</dbReference>
<comment type="similarity">
    <text evidence="2">Belongs to the complex I 49 kDa subunit family.</text>
</comment>
<keyword evidence="9" id="KW-0533">Nickel</keyword>
<gene>
    <name evidence="12" type="ORF">FE839_12485</name>
</gene>
<keyword evidence="5" id="KW-0560">Oxidoreductase</keyword>
<comment type="caution">
    <text evidence="12">The sequence shown here is derived from an EMBL/GenBank/DDBJ whole genome shotgun (WGS) entry which is preliminary data.</text>
</comment>
<keyword evidence="7" id="KW-0411">Iron-sulfur</keyword>
<dbReference type="FunFam" id="1.10.645.10:FF:000004">
    <property type="entry name" value="Hydrogenase 3, large subunit"/>
    <property type="match status" value="1"/>
</dbReference>
<feature type="domain" description="NADH:ubiquinone oxidoreductase 30kDa subunit" evidence="10">
    <location>
        <begin position="44"/>
        <end position="161"/>
    </location>
</feature>
<feature type="domain" description="NADH-quinone oxidoreductase subunit D" evidence="11">
    <location>
        <begin position="303"/>
        <end position="469"/>
    </location>
</feature>
<dbReference type="Pfam" id="PF00374">
    <property type="entry name" value="NiFeSe_Hases"/>
    <property type="match status" value="1"/>
</dbReference>
<dbReference type="SUPFAM" id="SSF56762">
    <property type="entry name" value="HydB/Nqo4-like"/>
    <property type="match status" value="1"/>
</dbReference>
<reference evidence="12 13" key="1">
    <citation type="submission" date="2019-05" db="EMBL/GenBank/DDBJ databases">
        <title>Genome sequence of Klebsiella sp strain TOUT106.</title>
        <authorList>
            <person name="Rahi P."/>
            <person name="Chaudhari D."/>
        </authorList>
    </citation>
    <scope>NUCLEOTIDE SEQUENCE [LARGE SCALE GENOMIC DNA]</scope>
    <source>
        <strain evidence="12 13">TOUT106</strain>
    </source>
</reference>
<protein>
    <submittedName>
        <fullName evidence="12">Hydrogenase large subunit</fullName>
    </submittedName>
</protein>
<feature type="binding site" evidence="9">
    <location>
        <position position="542"/>
    </location>
    <ligand>
        <name>Fe cation</name>
        <dbReference type="ChEBI" id="CHEBI:24875"/>
    </ligand>
</feature>
<accession>A0A5R9LHU2</accession>
<dbReference type="InterPro" id="IPR001135">
    <property type="entry name" value="NADH_Q_OxRdtase_suD"/>
</dbReference>
<organism evidence="12 13">
    <name type="scientific">Klebsiella indica</name>
    <dbReference type="NCBI Taxonomy" id="2582917"/>
    <lineage>
        <taxon>Bacteria</taxon>
        <taxon>Pseudomonadati</taxon>
        <taxon>Pseudomonadota</taxon>
        <taxon>Gammaproteobacteria</taxon>
        <taxon>Enterobacterales</taxon>
        <taxon>Enterobacteriaceae</taxon>
        <taxon>Klebsiella/Raoultella group</taxon>
        <taxon>Klebsiella</taxon>
    </lineage>
</organism>
<evidence type="ECO:0000259" key="11">
    <source>
        <dbReference type="Pfam" id="PF00346"/>
    </source>
</evidence>
<name>A0A5R9LHU2_9ENTR</name>
<evidence type="ECO:0000256" key="6">
    <source>
        <dbReference type="ARBA" id="ARBA00023004"/>
    </source>
</evidence>
<evidence type="ECO:0000313" key="12">
    <source>
        <dbReference type="EMBL" id="TLV17594.1"/>
    </source>
</evidence>
<dbReference type="InterPro" id="IPR014029">
    <property type="entry name" value="NADH_UbQ_OxRdtase_49kDa_CS"/>
</dbReference>
<evidence type="ECO:0000256" key="1">
    <source>
        <dbReference type="ARBA" id="ARBA00001966"/>
    </source>
</evidence>
<dbReference type="GO" id="GO:0051539">
    <property type="term" value="F:4 iron, 4 sulfur cluster binding"/>
    <property type="evidence" value="ECO:0007669"/>
    <property type="project" value="UniProtKB-KW"/>
</dbReference>